<dbReference type="RefSeq" id="WP_008505360.1">
    <property type="nucleotide sequence ID" value="NZ_CM001403.1"/>
</dbReference>
<accession>H1YI24</accession>
<reference evidence="1" key="1">
    <citation type="submission" date="2011-09" db="EMBL/GenBank/DDBJ databases">
        <title>The permanent draft genome of Mucilaginibacter paludis DSM 18603.</title>
        <authorList>
            <consortium name="US DOE Joint Genome Institute (JGI-PGF)"/>
            <person name="Lucas S."/>
            <person name="Han J."/>
            <person name="Lapidus A."/>
            <person name="Bruce D."/>
            <person name="Goodwin L."/>
            <person name="Pitluck S."/>
            <person name="Peters L."/>
            <person name="Kyrpides N."/>
            <person name="Mavromatis K."/>
            <person name="Ivanova N."/>
            <person name="Mikhailova N."/>
            <person name="Held B."/>
            <person name="Detter J.C."/>
            <person name="Tapia R."/>
            <person name="Han C."/>
            <person name="Land M."/>
            <person name="Hauser L."/>
            <person name="Markowitz V."/>
            <person name="Cheng J.-F."/>
            <person name="Hugenholtz P."/>
            <person name="Woyke T."/>
            <person name="Wu D."/>
            <person name="Tindall B."/>
            <person name="Brambilla E."/>
            <person name="Klenk H.-P."/>
            <person name="Eisen J.A."/>
        </authorList>
    </citation>
    <scope>NUCLEOTIDE SEQUENCE [LARGE SCALE GENOMIC DNA]</scope>
    <source>
        <strain evidence="1">DSM 18603</strain>
    </source>
</reference>
<keyword evidence="2" id="KW-1185">Reference proteome</keyword>
<sequence length="401" mass="45794">MSKKKSKVKENPHKLQAKHKHDYISRLKMVCDKLVGTGWFELIPAVDIDVMYDKRYPSLTIKMAPGTAIDEVRWQTYRRTLSVLLDAPAFDIAEENIPLKTMLSEGLTLIHFVSMMAENRFPRSEELRAVFKPFLITANGYYSSIADQVAFLLFLMDVRNGNFRDGFLHADRTQTNLGKVRATENTIFVHLFKPIISSIVINGRKREIIAVNRFVPPGISLQVKFKPSAIGLISAVNDTLPVYIQRHALHRLDERLGLQANNVHAHLFFSLFEQPVNYVSGKGCTLIEFNMYEYKVGYLLTTVHDDKLIVRSFLFLTNDGTPEGRKLRQLTGLEKYDKKYLGIDKLSTFSAYNIHEDKELSALFKEAGCGSLLDARNLQAITSDYTPERDKAKLHKYLNVD</sequence>
<evidence type="ECO:0000313" key="1">
    <source>
        <dbReference type="EMBL" id="EHQ25572.1"/>
    </source>
</evidence>
<dbReference type="eggNOG" id="ENOG5033618">
    <property type="taxonomic scope" value="Bacteria"/>
</dbReference>
<gene>
    <name evidence="1" type="ORF">Mucpa_1412</name>
</gene>
<name>H1YI24_9SPHI</name>
<dbReference type="EMBL" id="CM001403">
    <property type="protein sequence ID" value="EHQ25572.1"/>
    <property type="molecule type" value="Genomic_DNA"/>
</dbReference>
<proteinExistence type="predicted"/>
<protein>
    <submittedName>
        <fullName evidence="1">Uncharacterized protein</fullName>
    </submittedName>
</protein>
<dbReference type="OrthoDB" id="638838at2"/>
<organism evidence="1 2">
    <name type="scientific">Mucilaginibacter paludis DSM 18603</name>
    <dbReference type="NCBI Taxonomy" id="714943"/>
    <lineage>
        <taxon>Bacteria</taxon>
        <taxon>Pseudomonadati</taxon>
        <taxon>Bacteroidota</taxon>
        <taxon>Sphingobacteriia</taxon>
        <taxon>Sphingobacteriales</taxon>
        <taxon>Sphingobacteriaceae</taxon>
        <taxon>Mucilaginibacter</taxon>
    </lineage>
</organism>
<dbReference type="AlphaFoldDB" id="H1YI24"/>
<evidence type="ECO:0000313" key="2">
    <source>
        <dbReference type="Proteomes" id="UP000002774"/>
    </source>
</evidence>
<dbReference type="Proteomes" id="UP000002774">
    <property type="component" value="Chromosome"/>
</dbReference>
<dbReference type="HOGENOM" id="CLU_684953_0_0_10"/>